<dbReference type="PROSITE" id="PS50043">
    <property type="entry name" value="HTH_LUXR_2"/>
    <property type="match status" value="1"/>
</dbReference>
<protein>
    <submittedName>
        <fullName evidence="4">Uncharacterized protein</fullName>
    </submittedName>
</protein>
<dbReference type="Pfam" id="PF03472">
    <property type="entry name" value="Autoind_bind"/>
    <property type="match status" value="1"/>
</dbReference>
<dbReference type="KEGG" id="pagb:AWM79_21785"/>
<dbReference type="InterPro" id="IPR036693">
    <property type="entry name" value="TF_LuxR_autoind-bd_dom_sf"/>
</dbReference>
<name>A0A0X1T6Q8_PSEAA</name>
<evidence type="ECO:0000313" key="4">
    <source>
        <dbReference type="EMBL" id="AMB87768.1"/>
    </source>
</evidence>
<dbReference type="InterPro" id="IPR016032">
    <property type="entry name" value="Sig_transdc_resp-reg_C-effctor"/>
</dbReference>
<dbReference type="SMART" id="SM00421">
    <property type="entry name" value="HTH_LUXR"/>
    <property type="match status" value="1"/>
</dbReference>
<gene>
    <name evidence="4" type="ORF">AWM79_21785</name>
</gene>
<dbReference type="PRINTS" id="PR00038">
    <property type="entry name" value="HTHLUXR"/>
</dbReference>
<dbReference type="Proteomes" id="UP000063229">
    <property type="component" value="Chromosome"/>
</dbReference>
<evidence type="ECO:0000256" key="2">
    <source>
        <dbReference type="ARBA" id="ARBA00023125"/>
    </source>
</evidence>
<evidence type="ECO:0000313" key="5">
    <source>
        <dbReference type="Proteomes" id="UP000063229"/>
    </source>
</evidence>
<keyword evidence="1" id="KW-0805">Transcription regulation</keyword>
<dbReference type="Gene3D" id="3.30.450.80">
    <property type="entry name" value="Transcription factor LuxR-like, autoinducer-binding domain"/>
    <property type="match status" value="1"/>
</dbReference>
<dbReference type="PANTHER" id="PTHR44688">
    <property type="entry name" value="DNA-BINDING TRANSCRIPTIONAL ACTIVATOR DEVR_DOSR"/>
    <property type="match status" value="1"/>
</dbReference>
<dbReference type="InterPro" id="IPR005143">
    <property type="entry name" value="TF_LuxR_autoind-bd_dom"/>
</dbReference>
<dbReference type="AlphaFoldDB" id="A0A0X1T6Q8"/>
<dbReference type="OrthoDB" id="9774661at2"/>
<dbReference type="RefSeq" id="WP_060783759.1">
    <property type="nucleotide sequence ID" value="NZ_CP014135.1"/>
</dbReference>
<keyword evidence="5" id="KW-1185">Reference proteome</keyword>
<organism evidence="4 5">
    <name type="scientific">Pseudomonas agarici</name>
    <dbReference type="NCBI Taxonomy" id="46677"/>
    <lineage>
        <taxon>Bacteria</taxon>
        <taxon>Pseudomonadati</taxon>
        <taxon>Pseudomonadota</taxon>
        <taxon>Gammaproteobacteria</taxon>
        <taxon>Pseudomonadales</taxon>
        <taxon>Pseudomonadaceae</taxon>
        <taxon>Pseudomonas</taxon>
    </lineage>
</organism>
<dbReference type="GO" id="GO:0003677">
    <property type="term" value="F:DNA binding"/>
    <property type="evidence" value="ECO:0007669"/>
    <property type="project" value="UniProtKB-KW"/>
</dbReference>
<proteinExistence type="predicted"/>
<reference evidence="4 5" key="1">
    <citation type="submission" date="2016-01" db="EMBL/GenBank/DDBJ databases">
        <authorList>
            <person name="McClelland M."/>
            <person name="Jain A."/>
            <person name="Saraogi P."/>
            <person name="Mendelson R."/>
            <person name="Westerman R."/>
            <person name="SanMiguel P."/>
            <person name="Csonka L."/>
        </authorList>
    </citation>
    <scope>NUCLEOTIDE SEQUENCE [LARGE SCALE GENOMIC DNA]</scope>
    <source>
        <strain evidence="4 5">NCPPB 2472</strain>
    </source>
</reference>
<dbReference type="GO" id="GO:0006355">
    <property type="term" value="P:regulation of DNA-templated transcription"/>
    <property type="evidence" value="ECO:0007669"/>
    <property type="project" value="InterPro"/>
</dbReference>
<sequence>MSRLNNEKSWDFHRVNVHLSELNKLHRLAQEAVGFDYFSFTHKLPLPASAPIVYTFNNFPEEFNRVYDEKQCWRIDPVFNYLNREDFTIWSLSLDKKNPVAKLLEDNQEIKDGVTYRFPQCNGSIASISFAGPQSVTKMYAQSIFFKVYNVYKAALNVLLEKRRVTYNVCGRLLTAPELRILRLSADGMTAEQIAVHIFLTQSTVQFHIKNIVSKLCCKNKAQAIAKAALMSIL</sequence>
<keyword evidence="3" id="KW-0804">Transcription</keyword>
<dbReference type="Pfam" id="PF00196">
    <property type="entry name" value="GerE"/>
    <property type="match status" value="1"/>
</dbReference>
<evidence type="ECO:0000256" key="1">
    <source>
        <dbReference type="ARBA" id="ARBA00023015"/>
    </source>
</evidence>
<dbReference type="InterPro" id="IPR036388">
    <property type="entry name" value="WH-like_DNA-bd_sf"/>
</dbReference>
<evidence type="ECO:0000256" key="3">
    <source>
        <dbReference type="ARBA" id="ARBA00023163"/>
    </source>
</evidence>
<dbReference type="CDD" id="cd06170">
    <property type="entry name" value="LuxR_C_like"/>
    <property type="match status" value="1"/>
</dbReference>
<dbReference type="SUPFAM" id="SSF75516">
    <property type="entry name" value="Pheromone-binding domain of LuxR-like quorum-sensing transcription factors"/>
    <property type="match status" value="1"/>
</dbReference>
<keyword evidence="2" id="KW-0238">DNA-binding</keyword>
<dbReference type="EMBL" id="CP014135">
    <property type="protein sequence ID" value="AMB87768.1"/>
    <property type="molecule type" value="Genomic_DNA"/>
</dbReference>
<accession>A0A0X1T6Q8</accession>
<dbReference type="STRING" id="46677.AWM79_21785"/>
<dbReference type="InterPro" id="IPR000792">
    <property type="entry name" value="Tscrpt_reg_LuxR_C"/>
</dbReference>
<dbReference type="Gene3D" id="1.10.10.10">
    <property type="entry name" value="Winged helix-like DNA-binding domain superfamily/Winged helix DNA-binding domain"/>
    <property type="match status" value="1"/>
</dbReference>
<dbReference type="SUPFAM" id="SSF46894">
    <property type="entry name" value="C-terminal effector domain of the bipartite response regulators"/>
    <property type="match status" value="1"/>
</dbReference>
<dbReference type="PANTHER" id="PTHR44688:SF25">
    <property type="entry name" value="HTH LUXR-TYPE DOMAIN-CONTAINING PROTEIN"/>
    <property type="match status" value="1"/>
</dbReference>
<dbReference type="PROSITE" id="PS00622">
    <property type="entry name" value="HTH_LUXR_1"/>
    <property type="match status" value="1"/>
</dbReference>